<dbReference type="EMBL" id="BKCP01008737">
    <property type="protein sequence ID" value="GER49583.1"/>
    <property type="molecule type" value="Genomic_DNA"/>
</dbReference>
<comment type="caution">
    <text evidence="1">The sequence shown here is derived from an EMBL/GenBank/DDBJ whole genome shotgun (WGS) entry which is preliminary data.</text>
</comment>
<sequence>MCSGLTQARFWLGRSSSVASQWLRPSPRIAPGAPGAAACLGPALDLVAGSSRALRHGHGLRLLDKSLKRLPLYSHGPKRAVLAARAAKRRPTGVPLQTGRTAVEFSSPAELRVDSRLKFLLVCSMKG</sequence>
<reference evidence="2" key="1">
    <citation type="journal article" date="2019" name="Curr. Biol.">
        <title>Genome Sequence of Striga asiatica Provides Insight into the Evolution of Plant Parasitism.</title>
        <authorList>
            <person name="Yoshida S."/>
            <person name="Kim S."/>
            <person name="Wafula E.K."/>
            <person name="Tanskanen J."/>
            <person name="Kim Y.M."/>
            <person name="Honaas L."/>
            <person name="Yang Z."/>
            <person name="Spallek T."/>
            <person name="Conn C.E."/>
            <person name="Ichihashi Y."/>
            <person name="Cheong K."/>
            <person name="Cui S."/>
            <person name="Der J.P."/>
            <person name="Gundlach H."/>
            <person name="Jiao Y."/>
            <person name="Hori C."/>
            <person name="Ishida J.K."/>
            <person name="Kasahara H."/>
            <person name="Kiba T."/>
            <person name="Kim M.S."/>
            <person name="Koo N."/>
            <person name="Laohavisit A."/>
            <person name="Lee Y.H."/>
            <person name="Lumba S."/>
            <person name="McCourt P."/>
            <person name="Mortimer J.C."/>
            <person name="Mutuku J.M."/>
            <person name="Nomura T."/>
            <person name="Sasaki-Sekimoto Y."/>
            <person name="Seto Y."/>
            <person name="Wang Y."/>
            <person name="Wakatake T."/>
            <person name="Sakakibara H."/>
            <person name="Demura T."/>
            <person name="Yamaguchi S."/>
            <person name="Yoneyama K."/>
            <person name="Manabe R.I."/>
            <person name="Nelson D.C."/>
            <person name="Schulman A.H."/>
            <person name="Timko M.P."/>
            <person name="dePamphilis C.W."/>
            <person name="Choi D."/>
            <person name="Shirasu K."/>
        </authorList>
    </citation>
    <scope>NUCLEOTIDE SEQUENCE [LARGE SCALE GENOMIC DNA]</scope>
    <source>
        <strain evidence="2">cv. UVA1</strain>
    </source>
</reference>
<evidence type="ECO:0000313" key="2">
    <source>
        <dbReference type="Proteomes" id="UP000325081"/>
    </source>
</evidence>
<dbReference type="AlphaFoldDB" id="A0A5A7QW50"/>
<gene>
    <name evidence="1" type="ORF">STAS_26840</name>
</gene>
<accession>A0A5A7QW50</accession>
<evidence type="ECO:0000313" key="1">
    <source>
        <dbReference type="EMBL" id="GER49583.1"/>
    </source>
</evidence>
<protein>
    <submittedName>
        <fullName evidence="1">Transducin family protein / WD-40 repeat family protein</fullName>
    </submittedName>
</protein>
<organism evidence="1 2">
    <name type="scientific">Striga asiatica</name>
    <name type="common">Asiatic witchweed</name>
    <name type="synonym">Buchnera asiatica</name>
    <dbReference type="NCBI Taxonomy" id="4170"/>
    <lineage>
        <taxon>Eukaryota</taxon>
        <taxon>Viridiplantae</taxon>
        <taxon>Streptophyta</taxon>
        <taxon>Embryophyta</taxon>
        <taxon>Tracheophyta</taxon>
        <taxon>Spermatophyta</taxon>
        <taxon>Magnoliopsida</taxon>
        <taxon>eudicotyledons</taxon>
        <taxon>Gunneridae</taxon>
        <taxon>Pentapetalae</taxon>
        <taxon>asterids</taxon>
        <taxon>lamiids</taxon>
        <taxon>Lamiales</taxon>
        <taxon>Orobanchaceae</taxon>
        <taxon>Buchnereae</taxon>
        <taxon>Striga</taxon>
    </lineage>
</organism>
<name>A0A5A7QW50_STRAF</name>
<proteinExistence type="predicted"/>
<keyword evidence="2" id="KW-1185">Reference proteome</keyword>
<dbReference type="Proteomes" id="UP000325081">
    <property type="component" value="Unassembled WGS sequence"/>
</dbReference>